<evidence type="ECO:0000313" key="3">
    <source>
        <dbReference type="Proteomes" id="UP000309038"/>
    </source>
</evidence>
<dbReference type="InterPro" id="IPR029061">
    <property type="entry name" value="THDP-binding"/>
</dbReference>
<sequence>MQYIMLHLLGFKLSLDDLKDFRQLGSLTPGHPEAGDTDGIEATTSPLGQGFASAIGLGIAQAHMAAVYNEDSFDPINNYTYVFIGDGCLMEDVASEVASLAGHLQLGNLTYIYGNNHISHCQFKW</sequence>
<gene>
    <name evidence="2" type="ORF">EW026_g7914</name>
</gene>
<dbReference type="Proteomes" id="UP000309038">
    <property type="component" value="Unassembled WGS sequence"/>
</dbReference>
<dbReference type="GO" id="GO:0004802">
    <property type="term" value="F:transketolase activity"/>
    <property type="evidence" value="ECO:0007669"/>
    <property type="project" value="TreeGrafter"/>
</dbReference>
<proteinExistence type="predicted"/>
<protein>
    <recommendedName>
        <fullName evidence="1">Transketolase N-terminal domain-containing protein</fullName>
    </recommendedName>
</protein>
<reference evidence="2 3" key="1">
    <citation type="submission" date="2019-02" db="EMBL/GenBank/DDBJ databases">
        <title>Genome sequencing of the rare red list fungi Phlebia centrifuga.</title>
        <authorList>
            <person name="Buettner E."/>
            <person name="Kellner H."/>
        </authorList>
    </citation>
    <scope>NUCLEOTIDE SEQUENCE [LARGE SCALE GENOMIC DNA]</scope>
    <source>
        <strain evidence="2 3">DSM 108282</strain>
    </source>
</reference>
<dbReference type="SUPFAM" id="SSF52518">
    <property type="entry name" value="Thiamin diphosphate-binding fold (THDP-binding)"/>
    <property type="match status" value="1"/>
</dbReference>
<dbReference type="GO" id="GO:0006098">
    <property type="term" value="P:pentose-phosphate shunt"/>
    <property type="evidence" value="ECO:0007669"/>
    <property type="project" value="TreeGrafter"/>
</dbReference>
<dbReference type="GO" id="GO:0005634">
    <property type="term" value="C:nucleus"/>
    <property type="evidence" value="ECO:0007669"/>
    <property type="project" value="TreeGrafter"/>
</dbReference>
<name>A0A4S4K678_9APHY</name>
<feature type="domain" description="Transketolase N-terminal" evidence="1">
    <location>
        <begin position="1"/>
        <end position="119"/>
    </location>
</feature>
<dbReference type="Gene3D" id="3.40.50.970">
    <property type="match status" value="1"/>
</dbReference>
<dbReference type="Pfam" id="PF00456">
    <property type="entry name" value="Transketolase_N"/>
    <property type="match status" value="1"/>
</dbReference>
<dbReference type="EMBL" id="SGPJ01000708">
    <property type="protein sequence ID" value="THG93288.1"/>
    <property type="molecule type" value="Genomic_DNA"/>
</dbReference>
<dbReference type="PANTHER" id="PTHR43522">
    <property type="entry name" value="TRANSKETOLASE"/>
    <property type="match status" value="1"/>
</dbReference>
<accession>A0A4S4K678</accession>
<dbReference type="AlphaFoldDB" id="A0A4S4K678"/>
<keyword evidence="3" id="KW-1185">Reference proteome</keyword>
<organism evidence="2 3">
    <name type="scientific">Hermanssonia centrifuga</name>
    <dbReference type="NCBI Taxonomy" id="98765"/>
    <lineage>
        <taxon>Eukaryota</taxon>
        <taxon>Fungi</taxon>
        <taxon>Dikarya</taxon>
        <taxon>Basidiomycota</taxon>
        <taxon>Agaricomycotina</taxon>
        <taxon>Agaricomycetes</taxon>
        <taxon>Polyporales</taxon>
        <taxon>Meruliaceae</taxon>
        <taxon>Hermanssonia</taxon>
    </lineage>
</organism>
<comment type="caution">
    <text evidence="2">The sequence shown here is derived from an EMBL/GenBank/DDBJ whole genome shotgun (WGS) entry which is preliminary data.</text>
</comment>
<dbReference type="PANTHER" id="PTHR43522:SF2">
    <property type="entry name" value="TRANSKETOLASE 1-RELATED"/>
    <property type="match status" value="1"/>
</dbReference>
<evidence type="ECO:0000259" key="1">
    <source>
        <dbReference type="Pfam" id="PF00456"/>
    </source>
</evidence>
<evidence type="ECO:0000313" key="2">
    <source>
        <dbReference type="EMBL" id="THG93288.1"/>
    </source>
</evidence>
<dbReference type="GO" id="GO:0005829">
    <property type="term" value="C:cytosol"/>
    <property type="evidence" value="ECO:0007669"/>
    <property type="project" value="TreeGrafter"/>
</dbReference>
<dbReference type="InterPro" id="IPR005474">
    <property type="entry name" value="Transketolase_N"/>
</dbReference>
<dbReference type="InterPro" id="IPR033247">
    <property type="entry name" value="Transketolase_fam"/>
</dbReference>